<feature type="chain" id="PRO_5005873802" evidence="1">
    <location>
        <begin position="18"/>
        <end position="214"/>
    </location>
</feature>
<gene>
    <name evidence="2" type="ORF">RR48_02011</name>
</gene>
<reference evidence="2 3" key="1">
    <citation type="journal article" date="2015" name="Nat. Commun.">
        <title>Outbred genome sequencing and CRISPR/Cas9 gene editing in butterflies.</title>
        <authorList>
            <person name="Li X."/>
            <person name="Fan D."/>
            <person name="Zhang W."/>
            <person name="Liu G."/>
            <person name="Zhang L."/>
            <person name="Zhao L."/>
            <person name="Fang X."/>
            <person name="Chen L."/>
            <person name="Dong Y."/>
            <person name="Chen Y."/>
            <person name="Ding Y."/>
            <person name="Zhao R."/>
            <person name="Feng M."/>
            <person name="Zhu Y."/>
            <person name="Feng Y."/>
            <person name="Jiang X."/>
            <person name="Zhu D."/>
            <person name="Xiang H."/>
            <person name="Feng X."/>
            <person name="Li S."/>
            <person name="Wang J."/>
            <person name="Zhang G."/>
            <person name="Kronforst M.R."/>
            <person name="Wang W."/>
        </authorList>
    </citation>
    <scope>NUCLEOTIDE SEQUENCE [LARGE SCALE GENOMIC DNA]</scope>
    <source>
        <strain evidence="2">Ya'a_city_454_Pm</strain>
        <tissue evidence="2">Whole body</tissue>
    </source>
</reference>
<evidence type="ECO:0000313" key="2">
    <source>
        <dbReference type="EMBL" id="KPJ12420.1"/>
    </source>
</evidence>
<keyword evidence="1" id="KW-0732">Signal</keyword>
<protein>
    <submittedName>
        <fullName evidence="2">Uncharacterized protein</fullName>
    </submittedName>
</protein>
<proteinExistence type="predicted"/>
<dbReference type="InParanoid" id="A0A0N1I8F8"/>
<keyword evidence="3" id="KW-1185">Reference proteome</keyword>
<evidence type="ECO:0000256" key="1">
    <source>
        <dbReference type="SAM" id="SignalP"/>
    </source>
</evidence>
<accession>A0A0N1I8F8</accession>
<organism evidence="2 3">
    <name type="scientific">Papilio machaon</name>
    <name type="common">Old World swallowtail butterfly</name>
    <dbReference type="NCBI Taxonomy" id="76193"/>
    <lineage>
        <taxon>Eukaryota</taxon>
        <taxon>Metazoa</taxon>
        <taxon>Ecdysozoa</taxon>
        <taxon>Arthropoda</taxon>
        <taxon>Hexapoda</taxon>
        <taxon>Insecta</taxon>
        <taxon>Pterygota</taxon>
        <taxon>Neoptera</taxon>
        <taxon>Endopterygota</taxon>
        <taxon>Lepidoptera</taxon>
        <taxon>Glossata</taxon>
        <taxon>Ditrysia</taxon>
        <taxon>Papilionoidea</taxon>
        <taxon>Papilionidae</taxon>
        <taxon>Papilioninae</taxon>
        <taxon>Papilio</taxon>
    </lineage>
</organism>
<sequence length="214" mass="24215">MKFILAILFNIFINVNCTYVISVYGDVYKDKKFFTKTYPWLIDNIGGEVVVDYYLLGSGRYTVPQMCALNELRLNTFLQAQFLKCEAEGNSNDVCICNTGLDTERLKHCIITKGSLASFAASKYHQMGIDASPVIEIGPRNTIFEVEDNWYLKKICTIFGDNQPRGCIKPFACNNTNTEYDMTWPNHIDCTKCQQNYSPSTTTTTSTTADTIFS</sequence>
<dbReference type="Proteomes" id="UP000053240">
    <property type="component" value="Unassembled WGS sequence"/>
</dbReference>
<feature type="signal peptide" evidence="1">
    <location>
        <begin position="1"/>
        <end position="17"/>
    </location>
</feature>
<name>A0A0N1I8F8_PAPMA</name>
<dbReference type="AlphaFoldDB" id="A0A0N1I8F8"/>
<evidence type="ECO:0000313" key="3">
    <source>
        <dbReference type="Proteomes" id="UP000053240"/>
    </source>
</evidence>
<dbReference type="EMBL" id="KQ460778">
    <property type="protein sequence ID" value="KPJ12420.1"/>
    <property type="molecule type" value="Genomic_DNA"/>
</dbReference>